<dbReference type="Proteomes" id="UP000743370">
    <property type="component" value="Unassembled WGS sequence"/>
</dbReference>
<sequence>MRKKIQNTSLSFRLGGKASARTIEETSRPKRKHKETDKEMKNFDSKPKNIASHRSSENLVFGSNVTTFSFQATPKFSLGNKSQEKSQKEEQLKFKLFTGKKNTLMD</sequence>
<feature type="compositionally biased region" description="Basic and acidic residues" evidence="1">
    <location>
        <begin position="22"/>
        <end position="47"/>
    </location>
</feature>
<organism evidence="2 3">
    <name type="scientific">Phaseolus angularis</name>
    <name type="common">Azuki bean</name>
    <name type="synonym">Vigna angularis</name>
    <dbReference type="NCBI Taxonomy" id="3914"/>
    <lineage>
        <taxon>Eukaryota</taxon>
        <taxon>Viridiplantae</taxon>
        <taxon>Streptophyta</taxon>
        <taxon>Embryophyta</taxon>
        <taxon>Tracheophyta</taxon>
        <taxon>Spermatophyta</taxon>
        <taxon>Magnoliopsida</taxon>
        <taxon>eudicotyledons</taxon>
        <taxon>Gunneridae</taxon>
        <taxon>Pentapetalae</taxon>
        <taxon>rosids</taxon>
        <taxon>fabids</taxon>
        <taxon>Fabales</taxon>
        <taxon>Fabaceae</taxon>
        <taxon>Papilionoideae</taxon>
        <taxon>50 kb inversion clade</taxon>
        <taxon>NPAAA clade</taxon>
        <taxon>indigoferoid/millettioid clade</taxon>
        <taxon>Phaseoleae</taxon>
        <taxon>Vigna</taxon>
    </lineage>
</organism>
<evidence type="ECO:0000313" key="3">
    <source>
        <dbReference type="Proteomes" id="UP000743370"/>
    </source>
</evidence>
<name>A0A8T0KC46_PHAAN</name>
<reference evidence="2 3" key="1">
    <citation type="submission" date="2020-05" db="EMBL/GenBank/DDBJ databases">
        <title>Vigna angularis (adzuki bean) Var. LongXiaoDou No. 4 denovo assembly.</title>
        <authorList>
            <person name="Xiang H."/>
        </authorList>
    </citation>
    <scope>NUCLEOTIDE SEQUENCE [LARGE SCALE GENOMIC DNA]</scope>
    <source>
        <tissue evidence="2">Leaf</tissue>
    </source>
</reference>
<comment type="caution">
    <text evidence="2">The sequence shown here is derived from an EMBL/GenBank/DDBJ whole genome shotgun (WGS) entry which is preliminary data.</text>
</comment>
<dbReference type="EMBL" id="JABFOF010000005">
    <property type="protein sequence ID" value="KAG2397154.1"/>
    <property type="molecule type" value="Genomic_DNA"/>
</dbReference>
<protein>
    <submittedName>
        <fullName evidence="2">Uncharacterized protein</fullName>
    </submittedName>
</protein>
<proteinExistence type="predicted"/>
<gene>
    <name evidence="2" type="ORF">HKW66_Vig0146100</name>
</gene>
<feature type="compositionally biased region" description="Polar residues" evidence="1">
    <location>
        <begin position="1"/>
        <end position="11"/>
    </location>
</feature>
<evidence type="ECO:0000313" key="2">
    <source>
        <dbReference type="EMBL" id="KAG2397154.1"/>
    </source>
</evidence>
<accession>A0A8T0KC46</accession>
<feature type="region of interest" description="Disordered" evidence="1">
    <location>
        <begin position="1"/>
        <end position="56"/>
    </location>
</feature>
<dbReference type="AlphaFoldDB" id="A0A8T0KC46"/>
<evidence type="ECO:0000256" key="1">
    <source>
        <dbReference type="SAM" id="MobiDB-lite"/>
    </source>
</evidence>